<feature type="transmembrane region" description="Helical" evidence="5">
    <location>
        <begin position="131"/>
        <end position="152"/>
    </location>
</feature>
<comment type="caution">
    <text evidence="7">The sequence shown here is derived from an EMBL/GenBank/DDBJ whole genome shotgun (WGS) entry which is preliminary data.</text>
</comment>
<reference evidence="7" key="1">
    <citation type="submission" date="2021-03" db="EMBL/GenBank/DDBJ databases">
        <title>Roseibium sp. CAU 1637 isolated from Incheon.</title>
        <authorList>
            <person name="Kim W."/>
        </authorList>
    </citation>
    <scope>NUCLEOTIDE SEQUENCE</scope>
    <source>
        <strain evidence="7">CAU 1637</strain>
    </source>
</reference>
<organism evidence="7 8">
    <name type="scientific">Roseibium limicola</name>
    <dbReference type="NCBI Taxonomy" id="2816037"/>
    <lineage>
        <taxon>Bacteria</taxon>
        <taxon>Pseudomonadati</taxon>
        <taxon>Pseudomonadota</taxon>
        <taxon>Alphaproteobacteria</taxon>
        <taxon>Hyphomicrobiales</taxon>
        <taxon>Stappiaceae</taxon>
        <taxon>Roseibium</taxon>
    </lineage>
</organism>
<evidence type="ECO:0000313" key="8">
    <source>
        <dbReference type="Proteomes" id="UP000664779"/>
    </source>
</evidence>
<feature type="transmembrane region" description="Helical" evidence="5">
    <location>
        <begin position="39"/>
        <end position="61"/>
    </location>
</feature>
<dbReference type="Pfam" id="PF07690">
    <property type="entry name" value="MFS_1"/>
    <property type="match status" value="2"/>
</dbReference>
<dbReference type="GO" id="GO:0022857">
    <property type="term" value="F:transmembrane transporter activity"/>
    <property type="evidence" value="ECO:0007669"/>
    <property type="project" value="InterPro"/>
</dbReference>
<gene>
    <name evidence="7" type="ORF">J0X15_09625</name>
</gene>
<evidence type="ECO:0000256" key="5">
    <source>
        <dbReference type="SAM" id="Phobius"/>
    </source>
</evidence>
<protein>
    <submittedName>
        <fullName evidence="7">MFS transporter</fullName>
    </submittedName>
</protein>
<proteinExistence type="predicted"/>
<feature type="compositionally biased region" description="Basic and acidic residues" evidence="4">
    <location>
        <begin position="436"/>
        <end position="445"/>
    </location>
</feature>
<feature type="transmembrane region" description="Helical" evidence="5">
    <location>
        <begin position="265"/>
        <end position="283"/>
    </location>
</feature>
<feature type="domain" description="Major facilitator superfamily (MFS) profile" evidence="6">
    <location>
        <begin position="2"/>
        <end position="380"/>
    </location>
</feature>
<dbReference type="SUPFAM" id="SSF103473">
    <property type="entry name" value="MFS general substrate transporter"/>
    <property type="match status" value="1"/>
</dbReference>
<dbReference type="InterPro" id="IPR011701">
    <property type="entry name" value="MFS"/>
</dbReference>
<dbReference type="RefSeq" id="WP_206940072.1">
    <property type="nucleotide sequence ID" value="NZ_JAFLNF010000003.1"/>
</dbReference>
<feature type="transmembrane region" description="Helical" evidence="5">
    <location>
        <begin position="355"/>
        <end position="377"/>
    </location>
</feature>
<dbReference type="PANTHER" id="PTHR23521:SF3">
    <property type="entry name" value="MFS TRANSPORTER"/>
    <property type="match status" value="1"/>
</dbReference>
<feature type="transmembrane region" description="Helical" evidence="5">
    <location>
        <begin position="289"/>
        <end position="309"/>
    </location>
</feature>
<feature type="transmembrane region" description="Helical" evidence="5">
    <location>
        <begin position="235"/>
        <end position="253"/>
    </location>
</feature>
<dbReference type="Proteomes" id="UP000664779">
    <property type="component" value="Unassembled WGS sequence"/>
</dbReference>
<feature type="transmembrane region" description="Helical" evidence="5">
    <location>
        <begin position="73"/>
        <end position="92"/>
    </location>
</feature>
<evidence type="ECO:0000256" key="3">
    <source>
        <dbReference type="ARBA" id="ARBA00023136"/>
    </source>
</evidence>
<keyword evidence="2 5" id="KW-1133">Transmembrane helix</keyword>
<feature type="transmembrane region" description="Helical" evidence="5">
    <location>
        <begin position="201"/>
        <end position="223"/>
    </location>
</feature>
<dbReference type="PROSITE" id="PS50850">
    <property type="entry name" value="MFS"/>
    <property type="match status" value="1"/>
</dbReference>
<dbReference type="GO" id="GO:0005886">
    <property type="term" value="C:plasma membrane"/>
    <property type="evidence" value="ECO:0007669"/>
    <property type="project" value="TreeGrafter"/>
</dbReference>
<evidence type="ECO:0000259" key="6">
    <source>
        <dbReference type="PROSITE" id="PS50850"/>
    </source>
</evidence>
<dbReference type="CDD" id="cd17477">
    <property type="entry name" value="MFS_YcaD_like"/>
    <property type="match status" value="1"/>
</dbReference>
<keyword evidence="8" id="KW-1185">Reference proteome</keyword>
<keyword evidence="1 5" id="KW-0812">Transmembrane</keyword>
<dbReference type="Gene3D" id="1.20.1250.20">
    <property type="entry name" value="MFS general substrate transporter like domains"/>
    <property type="match status" value="2"/>
</dbReference>
<feature type="transmembrane region" description="Helical" evidence="5">
    <location>
        <begin position="98"/>
        <end position="119"/>
    </location>
</feature>
<dbReference type="InterPro" id="IPR047200">
    <property type="entry name" value="MFS_YcaD-like"/>
</dbReference>
<dbReference type="InterPro" id="IPR020846">
    <property type="entry name" value="MFS_dom"/>
</dbReference>
<keyword evidence="3 5" id="KW-0472">Membrane</keyword>
<evidence type="ECO:0000313" key="7">
    <source>
        <dbReference type="EMBL" id="MBO0345478.1"/>
    </source>
</evidence>
<feature type="transmembrane region" description="Helical" evidence="5">
    <location>
        <begin position="329"/>
        <end position="349"/>
    </location>
</feature>
<name>A0A939EN56_9HYPH</name>
<feature type="transmembrane region" description="Helical" evidence="5">
    <location>
        <begin position="158"/>
        <end position="180"/>
    </location>
</feature>
<accession>A0A939EN56</accession>
<dbReference type="AlphaFoldDB" id="A0A939EN56"/>
<evidence type="ECO:0000256" key="4">
    <source>
        <dbReference type="SAM" id="MobiDB-lite"/>
    </source>
</evidence>
<evidence type="ECO:0000256" key="1">
    <source>
        <dbReference type="ARBA" id="ARBA00022692"/>
    </source>
</evidence>
<dbReference type="EMBL" id="JAFLNF010000003">
    <property type="protein sequence ID" value="MBO0345478.1"/>
    <property type="molecule type" value="Genomic_DNA"/>
</dbReference>
<dbReference type="InterPro" id="IPR036259">
    <property type="entry name" value="MFS_trans_sf"/>
</dbReference>
<feature type="region of interest" description="Disordered" evidence="4">
    <location>
        <begin position="433"/>
        <end position="463"/>
    </location>
</feature>
<sequence length="463" mass="48618">MTQIVSSVSALLFAVALLLFGHGLQSTLLPLAAEKAQFSSFSIGLISSAYFVGMVFGCLGAPHVIMRAGHIRAFAALVSLMSAAAILHPIAVDPVSWFIIRAISGFCLAGFYMIVESWLNEAATNETRGTIMSIYVVVLFAAMMVGQVSIATMEISSFVPFAIASVLVSLAVIPVSLTKANQPAPITIVRFRPGKLYKNSPAAMVGALLIGVGNGALLTLTPLYGSQIGMSTNQAAFYSAAIIGGGMLSQWPFGRLSDRIDRRKVMLILACTTAVVTVGIAIFMPVNVYVATGLAVVVGVFSQPAYSIAVSHAFDYADADDYVETSSGLLLSFGVGSVGGPLTASALMGQFGPSGLYMLVCVVNVALAAFIITRLAARSAIDPDDKVDFEYAASAQVGTVISPEPLDVDAPYVIQPEDFPAYEDDIYSFENATSAQDREDAEKAAAAEAVDDAEESKPSKDPE</sequence>
<dbReference type="PANTHER" id="PTHR23521">
    <property type="entry name" value="TRANSPORTER MFS SUPERFAMILY"/>
    <property type="match status" value="1"/>
</dbReference>
<evidence type="ECO:0000256" key="2">
    <source>
        <dbReference type="ARBA" id="ARBA00022989"/>
    </source>
</evidence>